<sequence>MADKKIDTSAVKNKVPKKMLAVVTAALSMYLQNEKLNFKILDIKPVHSSDLNIWGLFGRMTGMQRLSRNKWGRR</sequence>
<gene>
    <name evidence="1" type="ORF">A2008_00025</name>
</gene>
<dbReference type="STRING" id="1817813.A2008_00025"/>
<dbReference type="AlphaFoldDB" id="A0A1F7WWN2"/>
<evidence type="ECO:0000313" key="1">
    <source>
        <dbReference type="EMBL" id="OGM07254.1"/>
    </source>
</evidence>
<accession>A0A1F7WWN2</accession>
<dbReference type="EMBL" id="MGFH01000047">
    <property type="protein sequence ID" value="OGM07254.1"/>
    <property type="molecule type" value="Genomic_DNA"/>
</dbReference>
<dbReference type="Proteomes" id="UP000178735">
    <property type="component" value="Unassembled WGS sequence"/>
</dbReference>
<reference evidence="1 2" key="1">
    <citation type="journal article" date="2016" name="Nat. Commun.">
        <title>Thousands of microbial genomes shed light on interconnected biogeochemical processes in an aquifer system.</title>
        <authorList>
            <person name="Anantharaman K."/>
            <person name="Brown C.T."/>
            <person name="Hug L.A."/>
            <person name="Sharon I."/>
            <person name="Castelle C.J."/>
            <person name="Probst A.J."/>
            <person name="Thomas B.C."/>
            <person name="Singh A."/>
            <person name="Wilkins M.J."/>
            <person name="Karaoz U."/>
            <person name="Brodie E.L."/>
            <person name="Williams K.H."/>
            <person name="Hubbard S.S."/>
            <person name="Banfield J.F."/>
        </authorList>
    </citation>
    <scope>NUCLEOTIDE SEQUENCE [LARGE SCALE GENOMIC DNA]</scope>
</reference>
<organism evidence="1 2">
    <name type="scientific">Candidatus Wallbacteria bacterium GWC2_49_35</name>
    <dbReference type="NCBI Taxonomy" id="1817813"/>
    <lineage>
        <taxon>Bacteria</taxon>
        <taxon>Candidatus Walliibacteriota</taxon>
    </lineage>
</organism>
<name>A0A1F7WWN2_9BACT</name>
<protein>
    <submittedName>
        <fullName evidence="1">Uncharacterized protein</fullName>
    </submittedName>
</protein>
<comment type="caution">
    <text evidence="1">The sequence shown here is derived from an EMBL/GenBank/DDBJ whole genome shotgun (WGS) entry which is preliminary data.</text>
</comment>
<evidence type="ECO:0000313" key="2">
    <source>
        <dbReference type="Proteomes" id="UP000178735"/>
    </source>
</evidence>
<proteinExistence type="predicted"/>